<dbReference type="InterPro" id="IPR036291">
    <property type="entry name" value="NAD(P)-bd_dom_sf"/>
</dbReference>
<dbReference type="InterPro" id="IPR013815">
    <property type="entry name" value="ATP_grasp_subdomain_1"/>
</dbReference>
<dbReference type="PANTHER" id="PTHR42793:SF1">
    <property type="entry name" value="PEPTIDYL-LYSINE N-ACETYLTRANSFERASE PATZ"/>
    <property type="match status" value="1"/>
</dbReference>
<dbReference type="Gene3D" id="3.40.630.30">
    <property type="match status" value="1"/>
</dbReference>
<dbReference type="InterPro" id="IPR003781">
    <property type="entry name" value="CoA-bd"/>
</dbReference>
<dbReference type="CDD" id="cd04301">
    <property type="entry name" value="NAT_SF"/>
    <property type="match status" value="1"/>
</dbReference>
<organism evidence="3 4">
    <name type="scientific">Saccharothrix variisporea</name>
    <dbReference type="NCBI Taxonomy" id="543527"/>
    <lineage>
        <taxon>Bacteria</taxon>
        <taxon>Bacillati</taxon>
        <taxon>Actinomycetota</taxon>
        <taxon>Actinomycetes</taxon>
        <taxon>Pseudonocardiales</taxon>
        <taxon>Pseudonocardiaceae</taxon>
        <taxon>Saccharothrix</taxon>
    </lineage>
</organism>
<reference evidence="3 4" key="1">
    <citation type="submission" date="2018-10" db="EMBL/GenBank/DDBJ databases">
        <title>Sequencing the genomes of 1000 actinobacteria strains.</title>
        <authorList>
            <person name="Klenk H.-P."/>
        </authorList>
    </citation>
    <scope>NUCLEOTIDE SEQUENCE [LARGE SCALE GENOMIC DNA]</scope>
    <source>
        <strain evidence="3 4">DSM 43911</strain>
    </source>
</reference>
<name>A0A495XKA6_9PSEU</name>
<dbReference type="Pfam" id="PF13607">
    <property type="entry name" value="Succ_CoA_lig"/>
    <property type="match status" value="1"/>
</dbReference>
<dbReference type="PROSITE" id="PS51186">
    <property type="entry name" value="GNAT"/>
    <property type="match status" value="1"/>
</dbReference>
<dbReference type="OrthoDB" id="190266at2"/>
<dbReference type="GO" id="GO:0016747">
    <property type="term" value="F:acyltransferase activity, transferring groups other than amino-acyl groups"/>
    <property type="evidence" value="ECO:0007669"/>
    <property type="project" value="InterPro"/>
</dbReference>
<dbReference type="Proteomes" id="UP000272729">
    <property type="component" value="Unassembled WGS sequence"/>
</dbReference>
<dbReference type="Gene3D" id="3.30.1490.20">
    <property type="entry name" value="ATP-grasp fold, A domain"/>
    <property type="match status" value="1"/>
</dbReference>
<dbReference type="SUPFAM" id="SSF52210">
    <property type="entry name" value="Succinyl-CoA synthetase domains"/>
    <property type="match status" value="2"/>
</dbReference>
<proteinExistence type="predicted"/>
<accession>A0A495XKA6</accession>
<dbReference type="GO" id="GO:0043758">
    <property type="term" value="F:acetate-CoA ligase (ADP-forming) activity"/>
    <property type="evidence" value="ECO:0007669"/>
    <property type="project" value="InterPro"/>
</dbReference>
<evidence type="ECO:0000313" key="3">
    <source>
        <dbReference type="EMBL" id="RKT74890.1"/>
    </source>
</evidence>
<dbReference type="GO" id="GO:0005524">
    <property type="term" value="F:ATP binding"/>
    <property type="evidence" value="ECO:0007669"/>
    <property type="project" value="InterPro"/>
</dbReference>
<comment type="caution">
    <text evidence="3">The sequence shown here is derived from an EMBL/GenBank/DDBJ whole genome shotgun (WGS) entry which is preliminary data.</text>
</comment>
<protein>
    <submittedName>
        <fullName evidence="3">Acyl-CoA synthetase (NDP forming)</fullName>
    </submittedName>
</protein>
<evidence type="ECO:0000256" key="1">
    <source>
        <dbReference type="SAM" id="MobiDB-lite"/>
    </source>
</evidence>
<dbReference type="Gene3D" id="3.30.470.20">
    <property type="entry name" value="ATP-grasp fold, B domain"/>
    <property type="match status" value="1"/>
</dbReference>
<dbReference type="PANTHER" id="PTHR42793">
    <property type="entry name" value="COA BINDING DOMAIN CONTAINING PROTEIN"/>
    <property type="match status" value="1"/>
</dbReference>
<dbReference type="InterPro" id="IPR032875">
    <property type="entry name" value="Succ_CoA_lig_flav_dom"/>
</dbReference>
<gene>
    <name evidence="3" type="ORF">DFJ66_8265</name>
</gene>
<dbReference type="Pfam" id="PF13549">
    <property type="entry name" value="ATP-grasp_5"/>
    <property type="match status" value="1"/>
</dbReference>
<evidence type="ECO:0000313" key="4">
    <source>
        <dbReference type="Proteomes" id="UP000272729"/>
    </source>
</evidence>
<keyword evidence="4" id="KW-1185">Reference proteome</keyword>
<dbReference type="Gene3D" id="3.40.50.261">
    <property type="entry name" value="Succinyl-CoA synthetase domains"/>
    <property type="match status" value="2"/>
</dbReference>
<evidence type="ECO:0000259" key="2">
    <source>
        <dbReference type="PROSITE" id="PS51186"/>
    </source>
</evidence>
<feature type="domain" description="N-acetyltransferase" evidence="2">
    <location>
        <begin position="17"/>
        <end position="169"/>
    </location>
</feature>
<dbReference type="Pfam" id="PF00583">
    <property type="entry name" value="Acetyltransf_1"/>
    <property type="match status" value="1"/>
</dbReference>
<dbReference type="SMART" id="SM00881">
    <property type="entry name" value="CoA_binding"/>
    <property type="match status" value="1"/>
</dbReference>
<dbReference type="Pfam" id="PF19045">
    <property type="entry name" value="Ligase_CoA_2"/>
    <property type="match status" value="1"/>
</dbReference>
<feature type="region of interest" description="Disordered" evidence="1">
    <location>
        <begin position="859"/>
        <end position="880"/>
    </location>
</feature>
<dbReference type="SUPFAM" id="SSF51735">
    <property type="entry name" value="NAD(P)-binding Rossmann-fold domains"/>
    <property type="match status" value="1"/>
</dbReference>
<dbReference type="InterPro" id="IPR043938">
    <property type="entry name" value="Ligase_CoA_dom"/>
</dbReference>
<dbReference type="SUPFAM" id="SSF56059">
    <property type="entry name" value="Glutathione synthetase ATP-binding domain-like"/>
    <property type="match status" value="1"/>
</dbReference>
<dbReference type="EMBL" id="RBXR01000001">
    <property type="protein sequence ID" value="RKT74890.1"/>
    <property type="molecule type" value="Genomic_DNA"/>
</dbReference>
<dbReference type="AlphaFoldDB" id="A0A495XKA6"/>
<dbReference type="InterPro" id="IPR016181">
    <property type="entry name" value="Acyl_CoA_acyltransferase"/>
</dbReference>
<dbReference type="Gene3D" id="3.40.50.720">
    <property type="entry name" value="NAD(P)-binding Rossmann-like Domain"/>
    <property type="match status" value="1"/>
</dbReference>
<dbReference type="RefSeq" id="WP_121230018.1">
    <property type="nucleotide sequence ID" value="NZ_JBIUBA010000025.1"/>
</dbReference>
<dbReference type="InterPro" id="IPR000182">
    <property type="entry name" value="GNAT_dom"/>
</dbReference>
<dbReference type="InterPro" id="IPR016102">
    <property type="entry name" value="Succinyl-CoA_synth-like"/>
</dbReference>
<dbReference type="SUPFAM" id="SSF55729">
    <property type="entry name" value="Acyl-CoA N-acyltransferases (Nat)"/>
    <property type="match status" value="1"/>
</dbReference>
<dbReference type="Pfam" id="PF13380">
    <property type="entry name" value="CoA_binding_2"/>
    <property type="match status" value="1"/>
</dbReference>
<sequence>MRASVGERALLADGRVVVVRELGPVDADALRALHRGLPPEDRYLRFFSASPRGLDEFVDRLTSPVEPRHVVLGAFAGEDLVGAASYVVVDGDSAEVALVVSHERQSHGVGTLLLEHLVSLAKRRGVRRFEADVLPVNSRMLRVFTDLGLVFTSTSDSEVVHVDLGLDAGEQYLEAVADRELSADVASLRSVLRPASVVVVGASRSRESVGNAVLRNLRAGGFDGDLCAVNPHAREIEGVPCFRSVDEVPEPPDLAVVCVPAHAVPAVAEDCGRRGVKALVVITSGVQAEALMAAVRRFGMRLVGPNCVGVAGGEPGARVNATFVRGRVESGGIGVVTQSGGIAIAVLEALGRLGLAVSDLVSTGDKYDVSGNDLLLWWERDDHTRAVVLYLESFGNPRKFSRLARRVAHRKPVVALRAASSEAGQRAAASHTASTATPAVTRDALFRQAGVIAVDGVTELVEVLAALHATPLPGGRSVAVLSNAGGLGVLAADACVHNGLSIAELGPGTVAALRALLPGPASVHNPVDTTAVVDDETYARCLDLVAADPAVDAVIAVTVPTALGDPRCGVHRVVKPVVAVSTDQDRPVRLVSGGIACYAEPSRAAAALAVLAERGRWLRTDRTHVDFDDIDLATARQVVREHLAVEPSGGWLDPDQAVRLLSAFGVPVLGGVLALDADSAVRAQHAYGGPVAVKVVGPLHKSRGGGVLLDLDGPDAVRDGFAALAERFGDRFGGVFVQPMAERGRELLVGVVGDARFGPLVVTGLGGVDTDVVDDRAAALAPLSVADADEVLHGFRAAPKVFADHPEEPVRDVLLRVGRLAELLPEVAELDLNPLVLHGDRVLAVDARVRVAPAEPGDPFLRRLRDTPRGPNTEEEPVVDGAGVRFPGTRHAVGQG</sequence>